<dbReference type="KEGG" id="gog:C1280_11755"/>
<reference evidence="1 2" key="1">
    <citation type="submission" date="2018-01" db="EMBL/GenBank/DDBJ databases">
        <title>G. obscuriglobus.</title>
        <authorList>
            <person name="Franke J."/>
            <person name="Blomberg W."/>
            <person name="Selmecki A."/>
        </authorList>
    </citation>
    <scope>NUCLEOTIDE SEQUENCE [LARGE SCALE GENOMIC DNA]</scope>
    <source>
        <strain evidence="1 2">DSM 5831</strain>
    </source>
</reference>
<name>A0A2Z3GW96_9BACT</name>
<dbReference type="OrthoDB" id="269804at2"/>
<keyword evidence="2" id="KW-1185">Reference proteome</keyword>
<gene>
    <name evidence="1" type="ORF">C1280_11755</name>
</gene>
<evidence type="ECO:0000313" key="1">
    <source>
        <dbReference type="EMBL" id="AWM37608.1"/>
    </source>
</evidence>
<dbReference type="EMBL" id="CP025958">
    <property type="protein sequence ID" value="AWM37608.1"/>
    <property type="molecule type" value="Genomic_DNA"/>
</dbReference>
<dbReference type="RefSeq" id="WP_010047329.1">
    <property type="nucleotide sequence ID" value="NZ_CP025958.1"/>
</dbReference>
<protein>
    <recommendedName>
        <fullName evidence="3">DUF4274 domain-containing protein</fullName>
    </recommendedName>
</protein>
<evidence type="ECO:0000313" key="2">
    <source>
        <dbReference type="Proteomes" id="UP000245802"/>
    </source>
</evidence>
<dbReference type="Proteomes" id="UP000245802">
    <property type="component" value="Chromosome"/>
</dbReference>
<organism evidence="1 2">
    <name type="scientific">Gemmata obscuriglobus</name>
    <dbReference type="NCBI Taxonomy" id="114"/>
    <lineage>
        <taxon>Bacteria</taxon>
        <taxon>Pseudomonadati</taxon>
        <taxon>Planctomycetota</taxon>
        <taxon>Planctomycetia</taxon>
        <taxon>Gemmatales</taxon>
        <taxon>Gemmataceae</taxon>
        <taxon>Gemmata</taxon>
    </lineage>
</organism>
<proteinExistence type="predicted"/>
<accession>A0A2Z3GW96</accession>
<sequence length="174" mass="19548">MTLSPEQRKRVAWLKDGHLDDEDEGTFDARWWRQFAALASPEELFLHASECHPAQGVAEWRRLLDHRLCDQGTALLIFWRNSPVHEYGSEPAGGWDRERHELVREIAGRCAAGAYPSALVRFDPAAFKGFSFLAGYTPEELERVPAHMRVPSPGQPVAPLTAPDFEWGEGLGAQ</sequence>
<dbReference type="AlphaFoldDB" id="A0A2Z3GW96"/>
<evidence type="ECO:0008006" key="3">
    <source>
        <dbReference type="Google" id="ProtNLM"/>
    </source>
</evidence>